<dbReference type="AlphaFoldDB" id="A0A286U6D1"/>
<keyword evidence="3" id="KW-1185">Reference proteome</keyword>
<proteinExistence type="predicted"/>
<evidence type="ECO:0000313" key="3">
    <source>
        <dbReference type="Proteomes" id="UP000217199"/>
    </source>
</evidence>
<reference evidence="2 3" key="1">
    <citation type="journal article" date="2017" name="Mol. Ecol.">
        <title>Comparative and population genomic landscape of Phellinus noxius: A hypervariable fungus causing root rot in trees.</title>
        <authorList>
            <person name="Chung C.L."/>
            <person name="Lee T.J."/>
            <person name="Akiba M."/>
            <person name="Lee H.H."/>
            <person name="Kuo T.H."/>
            <person name="Liu D."/>
            <person name="Ke H.M."/>
            <person name="Yokoi T."/>
            <person name="Roa M.B."/>
            <person name="Lu M.J."/>
            <person name="Chang Y.Y."/>
            <person name="Ann P.J."/>
            <person name="Tsai J.N."/>
            <person name="Chen C.Y."/>
            <person name="Tzean S.S."/>
            <person name="Ota Y."/>
            <person name="Hattori T."/>
            <person name="Sahashi N."/>
            <person name="Liou R.F."/>
            <person name="Kikuchi T."/>
            <person name="Tsai I.J."/>
        </authorList>
    </citation>
    <scope>NUCLEOTIDE SEQUENCE [LARGE SCALE GENOMIC DNA]</scope>
    <source>
        <strain evidence="2 3">FFPRI411160</strain>
    </source>
</reference>
<dbReference type="EMBL" id="NBII01000011">
    <property type="protein sequence ID" value="PAV15114.1"/>
    <property type="molecule type" value="Genomic_DNA"/>
</dbReference>
<sequence length="162" mass="17923">MRVISIIDAIEFTEQNKRKGKKNIQEAADIEMADLAGGDSSKIQSIIDKVVAHTLKGKDKVTQKVSTLTFRDVLAFSYGEASSSQGVYCKLTSSSEAEQEEDVLFLEKSEGSYGETVYSATHGRQESQSHQWGKTSQVVQEGARQRQGQGQEKVLQLTGYRQ</sequence>
<accession>A0A286U6D1</accession>
<protein>
    <submittedName>
        <fullName evidence="2">Uncharacterized protein</fullName>
    </submittedName>
</protein>
<gene>
    <name evidence="2" type="ORF">PNOK_0966700</name>
</gene>
<evidence type="ECO:0000313" key="2">
    <source>
        <dbReference type="EMBL" id="PAV15114.1"/>
    </source>
</evidence>
<feature type="compositionally biased region" description="Polar residues" evidence="1">
    <location>
        <begin position="126"/>
        <end position="136"/>
    </location>
</feature>
<comment type="caution">
    <text evidence="2">The sequence shown here is derived from an EMBL/GenBank/DDBJ whole genome shotgun (WGS) entry which is preliminary data.</text>
</comment>
<dbReference type="Proteomes" id="UP000217199">
    <property type="component" value="Unassembled WGS sequence"/>
</dbReference>
<organism evidence="2 3">
    <name type="scientific">Pyrrhoderma noxium</name>
    <dbReference type="NCBI Taxonomy" id="2282107"/>
    <lineage>
        <taxon>Eukaryota</taxon>
        <taxon>Fungi</taxon>
        <taxon>Dikarya</taxon>
        <taxon>Basidiomycota</taxon>
        <taxon>Agaricomycotina</taxon>
        <taxon>Agaricomycetes</taxon>
        <taxon>Hymenochaetales</taxon>
        <taxon>Hymenochaetaceae</taxon>
        <taxon>Pyrrhoderma</taxon>
    </lineage>
</organism>
<feature type="compositionally biased region" description="Low complexity" evidence="1">
    <location>
        <begin position="137"/>
        <end position="152"/>
    </location>
</feature>
<name>A0A286U6D1_9AGAM</name>
<dbReference type="InParanoid" id="A0A286U6D1"/>
<evidence type="ECO:0000256" key="1">
    <source>
        <dbReference type="SAM" id="MobiDB-lite"/>
    </source>
</evidence>
<feature type="region of interest" description="Disordered" evidence="1">
    <location>
        <begin position="116"/>
        <end position="162"/>
    </location>
</feature>